<evidence type="ECO:0000256" key="9">
    <source>
        <dbReference type="ARBA" id="ARBA00023180"/>
    </source>
</evidence>
<evidence type="ECO:0000313" key="16">
    <source>
        <dbReference type="Proteomes" id="UP000494165"/>
    </source>
</evidence>
<feature type="transmembrane region" description="Helical" evidence="12">
    <location>
        <begin position="768"/>
        <end position="790"/>
    </location>
</feature>
<feature type="transmembrane region" description="Helical" evidence="12">
    <location>
        <begin position="579"/>
        <end position="603"/>
    </location>
</feature>
<dbReference type="InterPro" id="IPR038550">
    <property type="entry name" value="GPCR_3_9-Cys_sf"/>
</dbReference>
<dbReference type="InterPro" id="IPR000337">
    <property type="entry name" value="GPCR_3"/>
</dbReference>
<feature type="transmembrane region" description="Helical" evidence="12">
    <location>
        <begin position="615"/>
        <end position="636"/>
    </location>
</feature>
<dbReference type="InterPro" id="IPR000162">
    <property type="entry name" value="GPCR_3_mtglu_rcpt"/>
</dbReference>
<organism evidence="15 16">
    <name type="scientific">Cloeon dipterum</name>
    <dbReference type="NCBI Taxonomy" id="197152"/>
    <lineage>
        <taxon>Eukaryota</taxon>
        <taxon>Metazoa</taxon>
        <taxon>Ecdysozoa</taxon>
        <taxon>Arthropoda</taxon>
        <taxon>Hexapoda</taxon>
        <taxon>Insecta</taxon>
        <taxon>Pterygota</taxon>
        <taxon>Palaeoptera</taxon>
        <taxon>Ephemeroptera</taxon>
        <taxon>Pisciforma</taxon>
        <taxon>Baetidae</taxon>
        <taxon>Cloeon</taxon>
    </lineage>
</organism>
<keyword evidence="9" id="KW-0325">Glycoprotein</keyword>
<evidence type="ECO:0000256" key="11">
    <source>
        <dbReference type="SAM" id="MobiDB-lite"/>
    </source>
</evidence>
<comment type="caution">
    <text evidence="15">The sequence shown here is derived from an EMBL/GenBank/DDBJ whole genome shotgun (WGS) entry which is preliminary data.</text>
</comment>
<dbReference type="InterPro" id="IPR050726">
    <property type="entry name" value="mGluR"/>
</dbReference>
<evidence type="ECO:0000256" key="12">
    <source>
        <dbReference type="SAM" id="Phobius"/>
    </source>
</evidence>
<dbReference type="OrthoDB" id="425344at2759"/>
<keyword evidence="16" id="KW-1185">Reference proteome</keyword>
<dbReference type="AlphaFoldDB" id="A0A8S1DKN5"/>
<keyword evidence="10" id="KW-0807">Transducer</keyword>
<evidence type="ECO:0000256" key="5">
    <source>
        <dbReference type="ARBA" id="ARBA00022989"/>
    </source>
</evidence>
<dbReference type="PROSITE" id="PS50259">
    <property type="entry name" value="G_PROTEIN_RECEP_F3_4"/>
    <property type="match status" value="1"/>
</dbReference>
<dbReference type="GO" id="GO:0004930">
    <property type="term" value="F:G protein-coupled receptor activity"/>
    <property type="evidence" value="ECO:0007669"/>
    <property type="project" value="UniProtKB-KW"/>
</dbReference>
<comment type="similarity">
    <text evidence="2">Belongs to the G-protein coupled receptor 3 family.</text>
</comment>
<reference evidence="15 16" key="1">
    <citation type="submission" date="2020-04" db="EMBL/GenBank/DDBJ databases">
        <authorList>
            <person name="Alioto T."/>
            <person name="Alioto T."/>
            <person name="Gomez Garrido J."/>
        </authorList>
    </citation>
    <scope>NUCLEOTIDE SEQUENCE [LARGE SCALE GENOMIC DNA]</scope>
</reference>
<dbReference type="PRINTS" id="PR00593">
    <property type="entry name" value="MTABOTROPICR"/>
</dbReference>
<evidence type="ECO:0000256" key="1">
    <source>
        <dbReference type="ARBA" id="ARBA00004651"/>
    </source>
</evidence>
<evidence type="ECO:0000256" key="6">
    <source>
        <dbReference type="ARBA" id="ARBA00023040"/>
    </source>
</evidence>
<accession>A0A8S1DKN5</accession>
<evidence type="ECO:0000256" key="13">
    <source>
        <dbReference type="SAM" id="SignalP"/>
    </source>
</evidence>
<evidence type="ECO:0000259" key="14">
    <source>
        <dbReference type="PROSITE" id="PS50259"/>
    </source>
</evidence>
<proteinExistence type="inferred from homology"/>
<comment type="subcellular location">
    <subcellularLocation>
        <location evidence="1">Cell membrane</location>
        <topology evidence="1">Multi-pass membrane protein</topology>
    </subcellularLocation>
</comment>
<dbReference type="PANTHER" id="PTHR24060">
    <property type="entry name" value="METABOTROPIC GLUTAMATE RECEPTOR"/>
    <property type="match status" value="1"/>
</dbReference>
<dbReference type="Gene3D" id="3.40.50.2300">
    <property type="match status" value="2"/>
</dbReference>
<dbReference type="InterPro" id="IPR017978">
    <property type="entry name" value="GPCR_3_C"/>
</dbReference>
<keyword evidence="5 12" id="KW-1133">Transmembrane helix</keyword>
<evidence type="ECO:0000313" key="15">
    <source>
        <dbReference type="EMBL" id="CAB3380717.1"/>
    </source>
</evidence>
<evidence type="ECO:0000256" key="10">
    <source>
        <dbReference type="ARBA" id="ARBA00023224"/>
    </source>
</evidence>
<dbReference type="EMBL" id="CADEPI010000215">
    <property type="protein sequence ID" value="CAB3380717.1"/>
    <property type="molecule type" value="Genomic_DNA"/>
</dbReference>
<feature type="transmembrane region" description="Helical" evidence="12">
    <location>
        <begin position="648"/>
        <end position="666"/>
    </location>
</feature>
<keyword evidence="7 12" id="KW-0472">Membrane</keyword>
<feature type="domain" description="G-protein coupled receptors family 3 profile" evidence="14">
    <location>
        <begin position="577"/>
        <end position="841"/>
    </location>
</feature>
<dbReference type="PRINTS" id="PR00248">
    <property type="entry name" value="GPCRMGR"/>
</dbReference>
<evidence type="ECO:0000256" key="3">
    <source>
        <dbReference type="ARBA" id="ARBA00022475"/>
    </source>
</evidence>
<keyword evidence="6" id="KW-0297">G-protein coupled receptor</keyword>
<dbReference type="Pfam" id="PF01094">
    <property type="entry name" value="ANF_receptor"/>
    <property type="match status" value="1"/>
</dbReference>
<feature type="transmembrane region" description="Helical" evidence="12">
    <location>
        <begin position="687"/>
        <end position="709"/>
    </location>
</feature>
<protein>
    <recommendedName>
        <fullName evidence="14">G-protein coupled receptors family 3 profile domain-containing protein</fullName>
    </recommendedName>
</protein>
<dbReference type="InterPro" id="IPR028082">
    <property type="entry name" value="Peripla_BP_I"/>
</dbReference>
<feature type="transmembrane region" description="Helical" evidence="12">
    <location>
        <begin position="796"/>
        <end position="819"/>
    </location>
</feature>
<keyword evidence="13" id="KW-0732">Signal</keyword>
<feature type="region of interest" description="Disordered" evidence="11">
    <location>
        <begin position="836"/>
        <end position="858"/>
    </location>
</feature>
<keyword evidence="8" id="KW-0675">Receptor</keyword>
<dbReference type="Proteomes" id="UP000494165">
    <property type="component" value="Unassembled WGS sequence"/>
</dbReference>
<evidence type="ECO:0000256" key="8">
    <source>
        <dbReference type="ARBA" id="ARBA00023170"/>
    </source>
</evidence>
<feature type="signal peptide" evidence="13">
    <location>
        <begin position="1"/>
        <end position="23"/>
    </location>
</feature>
<evidence type="ECO:0000256" key="2">
    <source>
        <dbReference type="ARBA" id="ARBA00007242"/>
    </source>
</evidence>
<gene>
    <name evidence="15" type="ORF">CLODIP_2_CD06465</name>
</gene>
<name>A0A8S1DKN5_9INSE</name>
<dbReference type="Gene3D" id="2.10.50.30">
    <property type="entry name" value="GPCR, family 3, nine cysteines domain"/>
    <property type="match status" value="1"/>
</dbReference>
<dbReference type="CDD" id="cd06362">
    <property type="entry name" value="PBP1_mGluR"/>
    <property type="match status" value="1"/>
</dbReference>
<dbReference type="GO" id="GO:0005886">
    <property type="term" value="C:plasma membrane"/>
    <property type="evidence" value="ECO:0007669"/>
    <property type="project" value="UniProtKB-SubCell"/>
</dbReference>
<dbReference type="Pfam" id="PF00003">
    <property type="entry name" value="7tm_3"/>
    <property type="match status" value="1"/>
</dbReference>
<feature type="transmembrane region" description="Helical" evidence="12">
    <location>
        <begin position="736"/>
        <end position="756"/>
    </location>
</feature>
<keyword evidence="3" id="KW-1003">Cell membrane</keyword>
<evidence type="ECO:0000256" key="4">
    <source>
        <dbReference type="ARBA" id="ARBA00022692"/>
    </source>
</evidence>
<evidence type="ECO:0000256" key="7">
    <source>
        <dbReference type="ARBA" id="ARBA00023136"/>
    </source>
</evidence>
<sequence length="895" mass="98616">MLPRPQLLLLVCVFGQWPAAAVGREVFLNQDGDLVIGAFFPIHRKGPDGERCGALQIEDGLQPLEAMLYTVQQVNADQTLLPGVTLGVAAFDSCDNPAHAMEQALHFVKGFIAHNNAHHGGENEELEYVCEDGKPPKYYERNLERIVAVIGGQSSSVSIQVATLLKLFGIPQISYLSTSPALSNKEKFPYFFRTVPSDVNQAHAMLEILRHFKWQRAAVIYSNTEYGKHGFEMLKSLAANYSVCFSVERRIERDGSTHESDINEAMQDILKRKHLRVVVVFAEKASAHRLLRYAKANKQASELIWISSDSWRRLDDSGGNQLKNAVAVQPLARELRGFDEYMESLRPGNHSNVNPWFNATWEEMFKCNSSTCDPNPMNGITHLVNYRQQNYLHFIRDAVFAVAYALNSLHKELCLGQSGICDAMSHLNETDFLNALKNISFLDEGDQEFRFFDGRDGPPRYSILSYGYEGPTNHMWKVVGNFSLTARGEPLLSLDESSIPFLASGDSHVCSPKCGEQQILVRDADDVCCWKCSSCNPYQIQLGSSLCQDCSLGTKPDPSLSKCVPIPVSVLDPYSASSLAAMAIASFGLIMTAFVGCVFFRFGHTPVIKASGRELSWLLLAGIAASFLLTFLAAFAHPAPFPCGAFRFLLGFCHTLCYAAILAKTSRVARIFGQKANQKAKFTSPEAQLVLVAAMTSVEAVILFTWLLLAPPTAVHVYPSREARLLVCAGLDSGHAYLIALAYPLTLVAASTVYAIKTRKAPGGFNEARAVAFTNYTTALLWLAFVPLYVVSSSHALRALTLSISLSLSALVQLACLFAPKVYTVLWRPQKNTKEGVMTHHRSSSLAPTPSPAPMHAVSEGSVEMSTGLEKSRQKWRNSTKEMVLTPASLQVNNF</sequence>
<keyword evidence="4 12" id="KW-0812">Transmembrane</keyword>
<dbReference type="SUPFAM" id="SSF53822">
    <property type="entry name" value="Periplasmic binding protein-like I"/>
    <property type="match status" value="1"/>
</dbReference>
<feature type="chain" id="PRO_5035846125" description="G-protein coupled receptors family 3 profile domain-containing protein" evidence="13">
    <location>
        <begin position="24"/>
        <end position="895"/>
    </location>
</feature>
<dbReference type="InterPro" id="IPR001828">
    <property type="entry name" value="ANF_lig-bd_rcpt"/>
</dbReference>